<evidence type="ECO:0000313" key="8">
    <source>
        <dbReference type="EMBL" id="VVA28533.1"/>
    </source>
</evidence>
<dbReference type="PROSITE" id="PS00108">
    <property type="entry name" value="PROTEIN_KINASE_ST"/>
    <property type="match status" value="1"/>
</dbReference>
<keyword evidence="6" id="KW-0723">Serine/threonine-protein kinase</keyword>
<dbReference type="PANTHER" id="PTHR48011">
    <property type="entry name" value="CCR4-NOT TRANSCRIPTIONAL COMPLEX SUBUNIT CAF120-RELATED"/>
    <property type="match status" value="1"/>
</dbReference>
<dbReference type="SMART" id="SM00220">
    <property type="entry name" value="S_TKc"/>
    <property type="match status" value="1"/>
</dbReference>
<organism evidence="8 9">
    <name type="scientific">Prunus dulcis</name>
    <name type="common">Almond</name>
    <name type="synonym">Amygdalus dulcis</name>
    <dbReference type="NCBI Taxonomy" id="3755"/>
    <lineage>
        <taxon>Eukaryota</taxon>
        <taxon>Viridiplantae</taxon>
        <taxon>Streptophyta</taxon>
        <taxon>Embryophyta</taxon>
        <taxon>Tracheophyta</taxon>
        <taxon>Spermatophyta</taxon>
        <taxon>Magnoliopsida</taxon>
        <taxon>eudicotyledons</taxon>
        <taxon>Gunneridae</taxon>
        <taxon>Pentapetalae</taxon>
        <taxon>rosids</taxon>
        <taxon>fabids</taxon>
        <taxon>Rosales</taxon>
        <taxon>Rosaceae</taxon>
        <taxon>Amygdaloideae</taxon>
        <taxon>Amygdaleae</taxon>
        <taxon>Prunus</taxon>
    </lineage>
</organism>
<name>A0A5E4FKA1_PRUDU</name>
<dbReference type="PANTHER" id="PTHR48011:SF56">
    <property type="entry name" value="PROTEIN KINASE DOMAIN-CONTAINING PROTEIN"/>
    <property type="match status" value="1"/>
</dbReference>
<dbReference type="InterPro" id="IPR011009">
    <property type="entry name" value="Kinase-like_dom_sf"/>
</dbReference>
<dbReference type="GO" id="GO:0005524">
    <property type="term" value="F:ATP binding"/>
    <property type="evidence" value="ECO:0007669"/>
    <property type="project" value="UniProtKB-UniRule"/>
</dbReference>
<dbReference type="InParanoid" id="A0A5E4FKA1"/>
<dbReference type="InterPro" id="IPR008271">
    <property type="entry name" value="Ser/Thr_kinase_AS"/>
</dbReference>
<evidence type="ECO:0000256" key="3">
    <source>
        <dbReference type="ARBA" id="ARBA00022777"/>
    </source>
</evidence>
<evidence type="ECO:0000256" key="4">
    <source>
        <dbReference type="ARBA" id="ARBA00022840"/>
    </source>
</evidence>
<dbReference type="Gramene" id="VVA28533">
    <property type="protein sequence ID" value="VVA28533"/>
    <property type="gene ID" value="Prudul26B026758"/>
</dbReference>
<dbReference type="InterPro" id="IPR000719">
    <property type="entry name" value="Prot_kinase_dom"/>
</dbReference>
<comment type="similarity">
    <text evidence="6">Belongs to the protein kinase superfamily.</text>
</comment>
<dbReference type="Proteomes" id="UP000327085">
    <property type="component" value="Chromosome 3"/>
</dbReference>
<dbReference type="InterPro" id="IPR052751">
    <property type="entry name" value="Plant_MAPKKK"/>
</dbReference>
<dbReference type="EMBL" id="CABIKO010000144">
    <property type="protein sequence ID" value="VVA28533.1"/>
    <property type="molecule type" value="Genomic_DNA"/>
</dbReference>
<feature type="binding site" evidence="5">
    <location>
        <position position="56"/>
    </location>
    <ligand>
        <name>ATP</name>
        <dbReference type="ChEBI" id="CHEBI:30616"/>
    </ligand>
</feature>
<keyword evidence="1" id="KW-0808">Transferase</keyword>
<evidence type="ECO:0000256" key="6">
    <source>
        <dbReference type="RuleBase" id="RU000304"/>
    </source>
</evidence>
<feature type="domain" description="Protein kinase" evidence="7">
    <location>
        <begin position="20"/>
        <end position="287"/>
    </location>
</feature>
<proteinExistence type="inferred from homology"/>
<dbReference type="PROSITE" id="PS00107">
    <property type="entry name" value="PROTEIN_KINASE_ATP"/>
    <property type="match status" value="1"/>
</dbReference>
<dbReference type="PROSITE" id="PS50011">
    <property type="entry name" value="PROTEIN_KINASE_DOM"/>
    <property type="match status" value="1"/>
</dbReference>
<sequence>MGQSSRPKKEQSLSVAGRQWVRGRMLGKGGFGSVYLGWVKKPNMCADALPPIFAVKSTLYCDALELVTENSILGTFSSCPFIIHRYGDDVTAGVDGNKVFNMFMEYADGGTMRDLINNSGSSGLPEFQVRKYTEAILQGVKHIHEMGYVHCDLKPENILLVTKSDSGGSEFVPKIGDLGLTKRVIEERAGGTTMYWSPETVIQDIQQQPSDIWALGCVVLNMLTGKKQPWDLKAGARPWDLMLQIASKSPTIPVWLSDEAKDFVGKCFVWSPSERFTAAKLLNHPFVTNLDPVKELFSVSSSSSKKQILPLGSKTCHSKSNHCLPKATRFPYNWSCLA</sequence>
<dbReference type="Gene3D" id="1.10.510.10">
    <property type="entry name" value="Transferase(Phosphotransferase) domain 1"/>
    <property type="match status" value="1"/>
</dbReference>
<dbReference type="GO" id="GO:0004674">
    <property type="term" value="F:protein serine/threonine kinase activity"/>
    <property type="evidence" value="ECO:0007669"/>
    <property type="project" value="UniProtKB-KW"/>
</dbReference>
<dbReference type="GO" id="GO:0007165">
    <property type="term" value="P:signal transduction"/>
    <property type="evidence" value="ECO:0007669"/>
    <property type="project" value="TreeGrafter"/>
</dbReference>
<keyword evidence="3 8" id="KW-0418">Kinase</keyword>
<dbReference type="InterPro" id="IPR017441">
    <property type="entry name" value="Protein_kinase_ATP_BS"/>
</dbReference>
<dbReference type="OMA" id="KPNMCAD"/>
<reference evidence="9" key="1">
    <citation type="journal article" date="2020" name="Plant J.">
        <title>Transposons played a major role in the diversification between the closely related almond and peach genomes: results from the almond genome sequence.</title>
        <authorList>
            <person name="Alioto T."/>
            <person name="Alexiou K.G."/>
            <person name="Bardil A."/>
            <person name="Barteri F."/>
            <person name="Castanera R."/>
            <person name="Cruz F."/>
            <person name="Dhingra A."/>
            <person name="Duval H."/>
            <person name="Fernandez I Marti A."/>
            <person name="Frias L."/>
            <person name="Galan B."/>
            <person name="Garcia J.L."/>
            <person name="Howad W."/>
            <person name="Gomez-Garrido J."/>
            <person name="Gut M."/>
            <person name="Julca I."/>
            <person name="Morata J."/>
            <person name="Puigdomenech P."/>
            <person name="Ribeca P."/>
            <person name="Rubio Cabetas M.J."/>
            <person name="Vlasova A."/>
            <person name="Wirthensohn M."/>
            <person name="Garcia-Mas J."/>
            <person name="Gabaldon T."/>
            <person name="Casacuberta J.M."/>
            <person name="Arus P."/>
        </authorList>
    </citation>
    <scope>NUCLEOTIDE SEQUENCE [LARGE SCALE GENOMIC DNA]</scope>
    <source>
        <strain evidence="9">cv. Texas</strain>
    </source>
</reference>
<protein>
    <submittedName>
        <fullName evidence="8">PREDICTED: mitogen-activated kinase</fullName>
    </submittedName>
</protein>
<evidence type="ECO:0000313" key="9">
    <source>
        <dbReference type="Proteomes" id="UP000327085"/>
    </source>
</evidence>
<evidence type="ECO:0000256" key="5">
    <source>
        <dbReference type="PROSITE-ProRule" id="PRU10141"/>
    </source>
</evidence>
<evidence type="ECO:0000256" key="1">
    <source>
        <dbReference type="ARBA" id="ARBA00022679"/>
    </source>
</evidence>
<dbReference type="Pfam" id="PF00069">
    <property type="entry name" value="Pkinase"/>
    <property type="match status" value="1"/>
</dbReference>
<dbReference type="AlphaFoldDB" id="A0A5E4FKA1"/>
<gene>
    <name evidence="8" type="ORF">ALMOND_2B026758</name>
</gene>
<evidence type="ECO:0000259" key="7">
    <source>
        <dbReference type="PROSITE" id="PS50011"/>
    </source>
</evidence>
<keyword evidence="2 5" id="KW-0547">Nucleotide-binding</keyword>
<accession>A0A5E4FKA1</accession>
<evidence type="ECO:0000256" key="2">
    <source>
        <dbReference type="ARBA" id="ARBA00022741"/>
    </source>
</evidence>
<keyword evidence="4 5" id="KW-0067">ATP-binding</keyword>
<dbReference type="SUPFAM" id="SSF56112">
    <property type="entry name" value="Protein kinase-like (PK-like)"/>
    <property type="match status" value="1"/>
</dbReference>